<dbReference type="OrthoDB" id="10587916at2759"/>
<protein>
    <submittedName>
        <fullName evidence="1">Uncharacterized protein</fullName>
    </submittedName>
</protein>
<dbReference type="InParanoid" id="G9NB28"/>
<evidence type="ECO:0000313" key="2">
    <source>
        <dbReference type="Proteomes" id="UP000007115"/>
    </source>
</evidence>
<evidence type="ECO:0000313" key="1">
    <source>
        <dbReference type="EMBL" id="EHK16038.1"/>
    </source>
</evidence>
<dbReference type="AlphaFoldDB" id="G9NB28"/>
<proteinExistence type="predicted"/>
<dbReference type="Proteomes" id="UP000007115">
    <property type="component" value="Unassembled WGS sequence"/>
</dbReference>
<comment type="caution">
    <text evidence="1">The sequence shown here is derived from an EMBL/GenBank/DDBJ whole genome shotgun (WGS) entry which is preliminary data.</text>
</comment>
<dbReference type="EMBL" id="ABDF02000091">
    <property type="protein sequence ID" value="EHK16038.1"/>
    <property type="molecule type" value="Genomic_DNA"/>
</dbReference>
<dbReference type="RefSeq" id="XP_013950240.1">
    <property type="nucleotide sequence ID" value="XM_014094765.1"/>
</dbReference>
<sequence length="96" mass="10825">MAILVWASNIRTWWSLLKRRDSYSSLSCLLVSTVPVISDVEQESLVKALASFNLFWNIAATNRWWATPKLDRFEDVPRNAGCDPDGSDRVVAGSRP</sequence>
<dbReference type="HOGENOM" id="CLU_2360019_0_0_1"/>
<gene>
    <name evidence="1" type="ORF">TRIVIDRAFT_227969</name>
</gene>
<reference evidence="1 2" key="1">
    <citation type="journal article" date="2011" name="Genome Biol.">
        <title>Comparative genome sequence analysis underscores mycoparasitism as the ancestral life style of Trichoderma.</title>
        <authorList>
            <person name="Kubicek C.P."/>
            <person name="Herrera-Estrella A."/>
            <person name="Seidl-Seiboth V."/>
            <person name="Martinez D.A."/>
            <person name="Druzhinina I.S."/>
            <person name="Thon M."/>
            <person name="Zeilinger S."/>
            <person name="Casas-Flores S."/>
            <person name="Horwitz B.A."/>
            <person name="Mukherjee P.K."/>
            <person name="Mukherjee M."/>
            <person name="Kredics L."/>
            <person name="Alcaraz L.D."/>
            <person name="Aerts A."/>
            <person name="Antal Z."/>
            <person name="Atanasova L."/>
            <person name="Cervantes-Badillo M.G."/>
            <person name="Challacombe J."/>
            <person name="Chertkov O."/>
            <person name="McCluskey K."/>
            <person name="Coulpier F."/>
            <person name="Deshpande N."/>
            <person name="von Doehren H."/>
            <person name="Ebbole D.J."/>
            <person name="Esquivel-Naranjo E.U."/>
            <person name="Fekete E."/>
            <person name="Flipphi M."/>
            <person name="Glaser F."/>
            <person name="Gomez-Rodriguez E.Y."/>
            <person name="Gruber S."/>
            <person name="Han C."/>
            <person name="Henrissat B."/>
            <person name="Hermosa R."/>
            <person name="Hernandez-Onate M."/>
            <person name="Karaffa L."/>
            <person name="Kosti I."/>
            <person name="Le Crom S."/>
            <person name="Lindquist E."/>
            <person name="Lucas S."/>
            <person name="Luebeck M."/>
            <person name="Luebeck P.S."/>
            <person name="Margeot A."/>
            <person name="Metz B."/>
            <person name="Misra M."/>
            <person name="Nevalainen H."/>
            <person name="Omann M."/>
            <person name="Packer N."/>
            <person name="Perrone G."/>
            <person name="Uresti-Rivera E.E."/>
            <person name="Salamov A."/>
            <person name="Schmoll M."/>
            <person name="Seiboth B."/>
            <person name="Shapiro H."/>
            <person name="Sukno S."/>
            <person name="Tamayo-Ramos J.A."/>
            <person name="Tisch D."/>
            <person name="Wiest A."/>
            <person name="Wilkinson H.H."/>
            <person name="Zhang M."/>
            <person name="Coutinho P.M."/>
            <person name="Kenerley C.M."/>
            <person name="Monte E."/>
            <person name="Baker S.E."/>
            <person name="Grigoriev I.V."/>
        </authorList>
    </citation>
    <scope>NUCLEOTIDE SEQUENCE [LARGE SCALE GENOMIC DNA]</scope>
    <source>
        <strain evidence="2">Gv29-8 / FGSC 10586</strain>
    </source>
</reference>
<keyword evidence="2" id="KW-1185">Reference proteome</keyword>
<dbReference type="VEuPathDB" id="FungiDB:TRIVIDRAFT_227969"/>
<accession>G9NB28</accession>
<organism evidence="1 2">
    <name type="scientific">Hypocrea virens (strain Gv29-8 / FGSC 10586)</name>
    <name type="common">Gliocladium virens</name>
    <name type="synonym">Trichoderma virens</name>
    <dbReference type="NCBI Taxonomy" id="413071"/>
    <lineage>
        <taxon>Eukaryota</taxon>
        <taxon>Fungi</taxon>
        <taxon>Dikarya</taxon>
        <taxon>Ascomycota</taxon>
        <taxon>Pezizomycotina</taxon>
        <taxon>Sordariomycetes</taxon>
        <taxon>Hypocreomycetidae</taxon>
        <taxon>Hypocreales</taxon>
        <taxon>Hypocreaceae</taxon>
        <taxon>Trichoderma</taxon>
    </lineage>
</organism>
<name>G9NB28_HYPVG</name>
<dbReference type="GeneID" id="25792124"/>